<dbReference type="InterPro" id="IPR036388">
    <property type="entry name" value="WH-like_DNA-bd_sf"/>
</dbReference>
<dbReference type="Pfam" id="PF00126">
    <property type="entry name" value="HTH_1"/>
    <property type="match status" value="1"/>
</dbReference>
<dbReference type="PANTHER" id="PTHR30537:SF68">
    <property type="entry name" value="TRANSCRIPTIONAL REGULATOR-RELATED"/>
    <property type="match status" value="1"/>
</dbReference>
<name>A0A250B4L5_9GAMM</name>
<evidence type="ECO:0000256" key="1">
    <source>
        <dbReference type="ARBA" id="ARBA00009437"/>
    </source>
</evidence>
<dbReference type="CDD" id="cd08422">
    <property type="entry name" value="PBP2_CrgA_like"/>
    <property type="match status" value="1"/>
</dbReference>
<evidence type="ECO:0000313" key="8">
    <source>
        <dbReference type="Proteomes" id="UP000217182"/>
    </source>
</evidence>
<dbReference type="FunFam" id="1.10.10.10:FF:000001">
    <property type="entry name" value="LysR family transcriptional regulator"/>
    <property type="match status" value="1"/>
</dbReference>
<dbReference type="GO" id="GO:0003700">
    <property type="term" value="F:DNA-binding transcription factor activity"/>
    <property type="evidence" value="ECO:0007669"/>
    <property type="project" value="InterPro"/>
</dbReference>
<dbReference type="InterPro" id="IPR058163">
    <property type="entry name" value="LysR-type_TF_proteobact-type"/>
</dbReference>
<keyword evidence="2" id="KW-0678">Repressor</keyword>
<organism evidence="7 8">
    <name type="scientific">Gibbsiella quercinecans</name>
    <dbReference type="NCBI Taxonomy" id="929813"/>
    <lineage>
        <taxon>Bacteria</taxon>
        <taxon>Pseudomonadati</taxon>
        <taxon>Pseudomonadota</taxon>
        <taxon>Gammaproteobacteria</taxon>
        <taxon>Enterobacterales</taxon>
        <taxon>Yersiniaceae</taxon>
        <taxon>Gibbsiella</taxon>
    </lineage>
</organism>
<dbReference type="SUPFAM" id="SSF46785">
    <property type="entry name" value="Winged helix' DNA-binding domain"/>
    <property type="match status" value="1"/>
</dbReference>
<keyword evidence="4" id="KW-0238">DNA-binding</keyword>
<dbReference type="InterPro" id="IPR036390">
    <property type="entry name" value="WH_DNA-bd_sf"/>
</dbReference>
<dbReference type="OrthoDB" id="8885940at2"/>
<accession>A0A250B4L5</accession>
<dbReference type="InterPro" id="IPR000847">
    <property type="entry name" value="LysR_HTH_N"/>
</dbReference>
<gene>
    <name evidence="7" type="ORF">AWC35_18205</name>
</gene>
<keyword evidence="8" id="KW-1185">Reference proteome</keyword>
<protein>
    <submittedName>
        <fullName evidence="7">LysR family transcriptional regulator</fullName>
    </submittedName>
</protein>
<dbReference type="Pfam" id="PF03466">
    <property type="entry name" value="LysR_substrate"/>
    <property type="match status" value="1"/>
</dbReference>
<sequence length="299" mass="34082">MNKLDNLTAMMVFAKVVETLSYTEAANQLNIAKSSVSKEISQLEINLGAKLLQRTTRKIQVTEIGLTYYQYCYRILNEIKNAEQFIRQIHEDPIGSLRVAAPVTFGTQCVMPVINQFIKQNIHISVDLDLTDRPINIDAENYDVAVAISRELPADDAFKPLMDIEWGLYASEKYLQQRPAITHPDELPHHDYLLFRGNAHTIALPFRKDKHKQTIEVRCRLRANNSTALLNAALSSLGIAYLPAYIADEYVHKGDIVRLLPQWQMDTYKSCVLFKKAHINAPRIRLFVESLQHALRPPG</sequence>
<dbReference type="PRINTS" id="PR00039">
    <property type="entry name" value="HTHLYSR"/>
</dbReference>
<evidence type="ECO:0000256" key="3">
    <source>
        <dbReference type="ARBA" id="ARBA00023015"/>
    </source>
</evidence>
<comment type="similarity">
    <text evidence="1">Belongs to the LysR transcriptional regulatory family.</text>
</comment>
<dbReference type="SUPFAM" id="SSF53850">
    <property type="entry name" value="Periplasmic binding protein-like II"/>
    <property type="match status" value="1"/>
</dbReference>
<dbReference type="GO" id="GO:0006351">
    <property type="term" value="P:DNA-templated transcription"/>
    <property type="evidence" value="ECO:0007669"/>
    <property type="project" value="TreeGrafter"/>
</dbReference>
<keyword evidence="5" id="KW-0804">Transcription</keyword>
<feature type="domain" description="HTH lysR-type" evidence="6">
    <location>
        <begin position="5"/>
        <end position="62"/>
    </location>
</feature>
<evidence type="ECO:0000256" key="2">
    <source>
        <dbReference type="ARBA" id="ARBA00022491"/>
    </source>
</evidence>
<dbReference type="Proteomes" id="UP000217182">
    <property type="component" value="Chromosome"/>
</dbReference>
<dbReference type="RefSeq" id="WP_095847705.1">
    <property type="nucleotide sequence ID" value="NZ_CP014136.1"/>
</dbReference>
<evidence type="ECO:0000256" key="5">
    <source>
        <dbReference type="ARBA" id="ARBA00023163"/>
    </source>
</evidence>
<reference evidence="7 8" key="1">
    <citation type="submission" date="2016-01" db="EMBL/GenBank/DDBJ databases">
        <authorList>
            <person name="Oliw E.H."/>
        </authorList>
    </citation>
    <scope>NUCLEOTIDE SEQUENCE [LARGE SCALE GENOMIC DNA]</scope>
    <source>
        <strain evidence="7 8">FRB97</strain>
    </source>
</reference>
<evidence type="ECO:0000259" key="6">
    <source>
        <dbReference type="PROSITE" id="PS50931"/>
    </source>
</evidence>
<dbReference type="AlphaFoldDB" id="A0A250B4L5"/>
<dbReference type="KEGG" id="gqu:AWC35_18205"/>
<proteinExistence type="inferred from homology"/>
<dbReference type="InterPro" id="IPR005119">
    <property type="entry name" value="LysR_subst-bd"/>
</dbReference>
<evidence type="ECO:0000256" key="4">
    <source>
        <dbReference type="ARBA" id="ARBA00023125"/>
    </source>
</evidence>
<evidence type="ECO:0000313" key="7">
    <source>
        <dbReference type="EMBL" id="ATA21124.1"/>
    </source>
</evidence>
<dbReference type="Gene3D" id="1.10.10.10">
    <property type="entry name" value="Winged helix-like DNA-binding domain superfamily/Winged helix DNA-binding domain"/>
    <property type="match status" value="1"/>
</dbReference>
<dbReference type="PROSITE" id="PS50931">
    <property type="entry name" value="HTH_LYSR"/>
    <property type="match status" value="1"/>
</dbReference>
<dbReference type="EMBL" id="CP014136">
    <property type="protein sequence ID" value="ATA21124.1"/>
    <property type="molecule type" value="Genomic_DNA"/>
</dbReference>
<dbReference type="Gene3D" id="3.40.190.290">
    <property type="match status" value="1"/>
</dbReference>
<keyword evidence="3" id="KW-0805">Transcription regulation</keyword>
<dbReference type="GO" id="GO:0043565">
    <property type="term" value="F:sequence-specific DNA binding"/>
    <property type="evidence" value="ECO:0007669"/>
    <property type="project" value="TreeGrafter"/>
</dbReference>
<dbReference type="PANTHER" id="PTHR30537">
    <property type="entry name" value="HTH-TYPE TRANSCRIPTIONAL REGULATOR"/>
    <property type="match status" value="1"/>
</dbReference>